<keyword evidence="1" id="KW-0443">Lipid metabolism</keyword>
<dbReference type="GO" id="GO:0046872">
    <property type="term" value="F:metal ion binding"/>
    <property type="evidence" value="ECO:0007669"/>
    <property type="project" value="UniProtKB-KW"/>
</dbReference>
<protein>
    <recommendedName>
        <fullName evidence="1">Phosphatidylglycerophosphatase A</fullName>
        <ecNumber evidence="1">3.1.3.27</ecNumber>
    </recommendedName>
    <alternativeName>
        <fullName evidence="1">Phosphatidylglycerolphosphate phosphatase A</fullName>
    </alternativeName>
</protein>
<sequence>MFLNMISNLKLSKIWCLFATGFGLGTISWLPVGTAASLLAIPIWWILNYLFPFQFYLLFLIIGTGVGIYFCDHTTKIIGVHDPKSIVWDEFVGMWMTLIIVPIHSWVWTIIAFLLFRIFDIAKPWPISWCDREIKGGFGIIIDDILASIISVCIMLLLMNLYH</sequence>
<keyword evidence="1" id="KW-0442">Lipid degradation</keyword>
<keyword evidence="1 2" id="KW-0812">Transmembrane</keyword>
<keyword evidence="1" id="KW-0595">Phospholipid degradation</keyword>
<dbReference type="RefSeq" id="WP_250250254.1">
    <property type="nucleotide sequence ID" value="NZ_CP097751.1"/>
</dbReference>
<evidence type="ECO:0000313" key="5">
    <source>
        <dbReference type="Proteomes" id="UP001056323"/>
    </source>
</evidence>
<dbReference type="EMBL" id="CP097751">
    <property type="protein sequence ID" value="URJ27845.1"/>
    <property type="molecule type" value="Genomic_DNA"/>
</dbReference>
<dbReference type="Pfam" id="PF04608">
    <property type="entry name" value="PgpA"/>
    <property type="match status" value="1"/>
</dbReference>
<dbReference type="Proteomes" id="UP001056323">
    <property type="component" value="Chromosome"/>
</dbReference>
<dbReference type="PANTHER" id="PTHR36305">
    <property type="entry name" value="PHOSPHATIDYLGLYCEROPHOSPHATASE A"/>
    <property type="match status" value="1"/>
</dbReference>
<dbReference type="KEGG" id="bhb:M9394_02795"/>
<name>A0AAE9I7V7_9ENTR</name>
<evidence type="ECO:0000313" key="4">
    <source>
        <dbReference type="EMBL" id="URJ27845.1"/>
    </source>
</evidence>
<dbReference type="GO" id="GO:0008962">
    <property type="term" value="F:phosphatidylglycerophosphatase activity"/>
    <property type="evidence" value="ECO:0007669"/>
    <property type="project" value="UniProtKB-EC"/>
</dbReference>
<feature type="domain" description="YutG/PgpA" evidence="3">
    <location>
        <begin position="18"/>
        <end position="158"/>
    </location>
</feature>
<feature type="transmembrane region" description="Helical" evidence="2">
    <location>
        <begin position="92"/>
        <end position="116"/>
    </location>
</feature>
<dbReference type="AlphaFoldDB" id="A0AAE9I7V7"/>
<dbReference type="InterPro" id="IPR026037">
    <property type="entry name" value="PgpA"/>
</dbReference>
<evidence type="ECO:0000259" key="3">
    <source>
        <dbReference type="Pfam" id="PF04608"/>
    </source>
</evidence>
<keyword evidence="1 2" id="KW-0472">Membrane</keyword>
<evidence type="ECO:0000256" key="2">
    <source>
        <dbReference type="SAM" id="Phobius"/>
    </source>
</evidence>
<keyword evidence="1" id="KW-0997">Cell inner membrane</keyword>
<dbReference type="PIRSF" id="PIRSF006162">
    <property type="entry name" value="PgpA"/>
    <property type="match status" value="1"/>
</dbReference>
<organism evidence="4 5">
    <name type="scientific">Candidatus Blochmanniella camponoti</name>
    <dbReference type="NCBI Taxonomy" id="108080"/>
    <lineage>
        <taxon>Bacteria</taxon>
        <taxon>Pseudomonadati</taxon>
        <taxon>Pseudomonadota</taxon>
        <taxon>Gammaproteobacteria</taxon>
        <taxon>Enterobacterales</taxon>
        <taxon>Enterobacteriaceae</taxon>
        <taxon>ant endosymbionts</taxon>
        <taxon>Candidatus Blochmanniella</taxon>
    </lineage>
</organism>
<dbReference type="GO" id="GO:0009395">
    <property type="term" value="P:phospholipid catabolic process"/>
    <property type="evidence" value="ECO:0007669"/>
    <property type="project" value="UniProtKB-KW"/>
</dbReference>
<dbReference type="PANTHER" id="PTHR36305:SF1">
    <property type="entry name" value="PHOSPHATIDYLGLYCEROPHOSPHATASE A"/>
    <property type="match status" value="1"/>
</dbReference>
<accession>A0AAE9I7V7</accession>
<reference evidence="4" key="1">
    <citation type="submission" date="2022-05" db="EMBL/GenBank/DDBJ databases">
        <title>Impact of host demography and evolutionary history on endosymbiont molecular evolution: a test in carpenter ants (Genus Camponotus) and their Blochmannia endosymbionts.</title>
        <authorList>
            <person name="Manthey J.D."/>
            <person name="Giron J.C."/>
            <person name="Hruska J.P."/>
        </authorList>
    </citation>
    <scope>NUCLEOTIDE SEQUENCE</scope>
    <source>
        <strain evidence="4">C-049</strain>
    </source>
</reference>
<dbReference type="GO" id="GO:0005886">
    <property type="term" value="C:plasma membrane"/>
    <property type="evidence" value="ECO:0007669"/>
    <property type="project" value="UniProtKB-SubCell"/>
</dbReference>
<comment type="subcellular location">
    <subcellularLocation>
        <location evidence="1">Cell inner membrane</location>
        <topology evidence="1">Multi-pass membrane protein</topology>
    </subcellularLocation>
</comment>
<comment type="pathway">
    <text evidence="1">Phospholipid metabolism; phosphatidylglycerol biosynthesis; phosphatidylglycerol from CDP-diacylglycerol: step 2/2.</text>
</comment>
<keyword evidence="1" id="KW-0479">Metal-binding</keyword>
<feature type="transmembrane region" description="Helical" evidence="2">
    <location>
        <begin position="136"/>
        <end position="158"/>
    </location>
</feature>
<feature type="transmembrane region" description="Helical" evidence="2">
    <location>
        <begin position="53"/>
        <end position="71"/>
    </location>
</feature>
<comment type="cofactor">
    <cofactor evidence="1">
        <name>Mg(2+)</name>
        <dbReference type="ChEBI" id="CHEBI:18420"/>
    </cofactor>
</comment>
<dbReference type="SUPFAM" id="SSF101307">
    <property type="entry name" value="YutG-like"/>
    <property type="match status" value="1"/>
</dbReference>
<comment type="function">
    <text evidence="1">Lipid phosphatase which dephosphorylates phosphatidylglycerophosphate (PGP) to phosphatidylglycerol (PG).</text>
</comment>
<proteinExistence type="predicted"/>
<dbReference type="CDD" id="cd06971">
    <property type="entry name" value="PgpA"/>
    <property type="match status" value="1"/>
</dbReference>
<keyword evidence="1" id="KW-1208">Phospholipid metabolism</keyword>
<keyword evidence="1 4" id="KW-0378">Hydrolase</keyword>
<dbReference type="InterPro" id="IPR007686">
    <property type="entry name" value="YutG/PgpA"/>
</dbReference>
<dbReference type="EC" id="3.1.3.27" evidence="1"/>
<keyword evidence="2" id="KW-1133">Transmembrane helix</keyword>
<keyword evidence="1" id="KW-0460">Magnesium</keyword>
<gene>
    <name evidence="4" type="ORF">M9394_02795</name>
</gene>
<comment type="catalytic activity">
    <reaction evidence="1">
        <text>a 1,2-diacyl-sn-glycero-3-phospho-(1'-sn-glycero-3'-phosphate) + H2O = a 1,2-diacyl-sn-glycero-3-phospho-(1'-sn-glycerol) + phosphate</text>
        <dbReference type="Rhea" id="RHEA:33751"/>
        <dbReference type="ChEBI" id="CHEBI:15377"/>
        <dbReference type="ChEBI" id="CHEBI:43474"/>
        <dbReference type="ChEBI" id="CHEBI:60110"/>
        <dbReference type="ChEBI" id="CHEBI:64716"/>
        <dbReference type="EC" id="3.1.3.27"/>
    </reaction>
</comment>
<evidence type="ECO:0000256" key="1">
    <source>
        <dbReference type="PIRNR" id="PIRNR006162"/>
    </source>
</evidence>
<feature type="transmembrane region" description="Helical" evidence="2">
    <location>
        <begin position="14"/>
        <end position="47"/>
    </location>
</feature>
<keyword evidence="1" id="KW-1003">Cell membrane</keyword>
<dbReference type="InterPro" id="IPR036681">
    <property type="entry name" value="PgpA-like_sf"/>
</dbReference>